<reference evidence="1 2" key="2">
    <citation type="submission" date="2008-10" db="EMBL/GenBank/DDBJ databases">
        <authorList>
            <person name="Fulton L."/>
            <person name="Clifton S."/>
            <person name="Fulton B."/>
            <person name="Xu J."/>
            <person name="Minx P."/>
            <person name="Pepin K.H."/>
            <person name="Johnson M."/>
            <person name="Bhonagiri V."/>
            <person name="Nash W.E."/>
            <person name="Mardis E.R."/>
            <person name="Wilson R.K."/>
        </authorList>
    </citation>
    <scope>NUCLEOTIDE SEQUENCE [LARGE SCALE GENOMIC DNA]</scope>
    <source>
        <strain evidence="1 2">DSM 18315</strain>
    </source>
</reference>
<comment type="caution">
    <text evidence="1">The sequence shown here is derived from an EMBL/GenBank/DDBJ whole genome shotgun (WGS) entry which is preliminary data.</text>
</comment>
<reference evidence="1 2" key="1">
    <citation type="submission" date="2008-10" db="EMBL/GenBank/DDBJ databases">
        <title>Draft genome sequence of Parabacteroides johnsonii (DSM 18315).</title>
        <authorList>
            <person name="Sudarsanam P."/>
            <person name="Ley R."/>
            <person name="Guruge J."/>
            <person name="Turnbaugh P.J."/>
            <person name="Mahowald M."/>
            <person name="Liep D."/>
            <person name="Gordon J."/>
        </authorList>
    </citation>
    <scope>NUCLEOTIDE SEQUENCE [LARGE SCALE GENOMIC DNA]</scope>
    <source>
        <strain evidence="1 2">DSM 18315</strain>
    </source>
</reference>
<dbReference type="EMBL" id="ABYH01000334">
    <property type="protein sequence ID" value="EEC95521.1"/>
    <property type="molecule type" value="Genomic_DNA"/>
</dbReference>
<evidence type="ECO:0000313" key="2">
    <source>
        <dbReference type="Proteomes" id="UP000005510"/>
    </source>
</evidence>
<dbReference type="HOGENOM" id="CLU_2992549_0_0_10"/>
<dbReference type="STRING" id="537006.PRABACTJOHN_03076"/>
<protein>
    <submittedName>
        <fullName evidence="1">Uncharacterized protein</fullName>
    </submittedName>
</protein>
<organism evidence="1 2">
    <name type="scientific">Parabacteroides johnsonii DSM 18315</name>
    <dbReference type="NCBI Taxonomy" id="537006"/>
    <lineage>
        <taxon>Bacteria</taxon>
        <taxon>Pseudomonadati</taxon>
        <taxon>Bacteroidota</taxon>
        <taxon>Bacteroidia</taxon>
        <taxon>Bacteroidales</taxon>
        <taxon>Tannerellaceae</taxon>
        <taxon>Parabacteroides</taxon>
    </lineage>
</organism>
<accession>B7BDF4</accession>
<sequence>MFLIHPYAFLYLSAPVFGFIGMEQQFHRYVTTVSSACNESFPIRKRLFSAVAVRDGR</sequence>
<dbReference type="AlphaFoldDB" id="B7BDF4"/>
<evidence type="ECO:0000313" key="1">
    <source>
        <dbReference type="EMBL" id="EEC95521.1"/>
    </source>
</evidence>
<gene>
    <name evidence="1" type="ORF">PRABACTJOHN_03076</name>
</gene>
<dbReference type="Proteomes" id="UP000005510">
    <property type="component" value="Unassembled WGS sequence"/>
</dbReference>
<proteinExistence type="predicted"/>
<name>B7BDF4_9BACT</name>